<reference evidence="3 4" key="1">
    <citation type="submission" date="2017-12" db="EMBL/GenBank/DDBJ databases">
        <title>Phylogenetic diversity of female urinary microbiome.</title>
        <authorList>
            <person name="Thomas-White K."/>
            <person name="Wolfe A.J."/>
        </authorList>
    </citation>
    <scope>NUCLEOTIDE SEQUENCE [LARGE SCALE GENOMIC DNA]</scope>
    <source>
        <strain evidence="3 4">UMB0319</strain>
    </source>
</reference>
<dbReference type="EMBL" id="PKHA01000003">
    <property type="protein sequence ID" value="PKY98945.1"/>
    <property type="molecule type" value="Genomic_DNA"/>
</dbReference>
<name>A0A2I1KTJ3_9ACTO</name>
<gene>
    <name evidence="3" type="ORF">CYJ26_04335</name>
</gene>
<feature type="region of interest" description="Disordered" evidence="1">
    <location>
        <begin position="1"/>
        <end position="20"/>
    </location>
</feature>
<dbReference type="PANTHER" id="PTHR33608:SF14">
    <property type="entry name" value="POSSIBLE CONSERVED SECRETED PROTEIN"/>
    <property type="match status" value="1"/>
</dbReference>
<dbReference type="GeneID" id="81708162"/>
<organism evidence="3 4">
    <name type="scientific">Actinomyces urogenitalis</name>
    <dbReference type="NCBI Taxonomy" id="103621"/>
    <lineage>
        <taxon>Bacteria</taxon>
        <taxon>Bacillati</taxon>
        <taxon>Actinomycetota</taxon>
        <taxon>Actinomycetes</taxon>
        <taxon>Actinomycetales</taxon>
        <taxon>Actinomycetaceae</taxon>
        <taxon>Actinomyces</taxon>
    </lineage>
</organism>
<evidence type="ECO:0000259" key="2">
    <source>
        <dbReference type="Pfam" id="PF01882"/>
    </source>
</evidence>
<proteinExistence type="predicted"/>
<dbReference type="RefSeq" id="WP_101638021.1">
    <property type="nucleotide sequence ID" value="NZ_JBKUIE010000004.1"/>
</dbReference>
<dbReference type="InterPro" id="IPR002881">
    <property type="entry name" value="DUF58"/>
</dbReference>
<protein>
    <recommendedName>
        <fullName evidence="2">DUF58 domain-containing protein</fullName>
    </recommendedName>
</protein>
<dbReference type="AlphaFoldDB" id="A0A2I1KTJ3"/>
<dbReference type="Pfam" id="PF01882">
    <property type="entry name" value="DUF58"/>
    <property type="match status" value="1"/>
</dbReference>
<evidence type="ECO:0000313" key="3">
    <source>
        <dbReference type="EMBL" id="PKY98945.1"/>
    </source>
</evidence>
<evidence type="ECO:0000313" key="4">
    <source>
        <dbReference type="Proteomes" id="UP000234778"/>
    </source>
</evidence>
<dbReference type="PANTHER" id="PTHR33608">
    <property type="entry name" value="BLL2464 PROTEIN"/>
    <property type="match status" value="1"/>
</dbReference>
<comment type="caution">
    <text evidence="3">The sequence shown here is derived from an EMBL/GenBank/DDBJ whole genome shotgun (WGS) entry which is preliminary data.</text>
</comment>
<feature type="domain" description="DUF58" evidence="2">
    <location>
        <begin position="147"/>
        <end position="309"/>
    </location>
</feature>
<accession>A0A2I1KTJ3</accession>
<evidence type="ECO:0000256" key="1">
    <source>
        <dbReference type="SAM" id="MobiDB-lite"/>
    </source>
</evidence>
<sequence>MTLQPAEPWSPAATQQPAEPWKPTTLHLRAVVGGLGLALLAVAGHRPDLVVLATPLLIIACWGAACRPHGRPRTEILGQGADLVEGERYLRSVWGAFDNRWLARHPIELTVAPAPGAFTSDAPVPHPSRMLGVHGARNAGEGAEFNDIRLFQPGDRPRLVHWPTSVRTGRLHVRTTYAQADPQVLLVVDAFADTPAPSRQDEGSLSRTVHAAASVAAWCLRTGDRMGLRVMGAVTTPVPAGHGRRHYLRVLGTLGRLRPGSDRTPASRRLRLATSPGSLVVVLSPLTETQVVELAAQQAACGLDVLVVDTAPQLSDPRGLSSVEYTARQVLALERDRTIAALEHRGIAVVPWRGPGTLDAALTAMSRPRSGT</sequence>
<dbReference type="Proteomes" id="UP000234778">
    <property type="component" value="Unassembled WGS sequence"/>
</dbReference>